<sequence>MATVCLLIVATVVGHLSLAGKAEVTADWRLSRSLSLASEHLAAITVSSKDKLKLSLGATISSSISLLYIVLCKMEIQIGSKVFILMFSSELNGVMGPNIARPLT</sequence>
<protein>
    <submittedName>
        <fullName evidence="2">Uncharacterized protein</fullName>
    </submittedName>
</protein>
<organism evidence="2 3">
    <name type="scientific">Psilocybe cyanescens</name>
    <dbReference type="NCBI Taxonomy" id="93625"/>
    <lineage>
        <taxon>Eukaryota</taxon>
        <taxon>Fungi</taxon>
        <taxon>Dikarya</taxon>
        <taxon>Basidiomycota</taxon>
        <taxon>Agaricomycotina</taxon>
        <taxon>Agaricomycetes</taxon>
        <taxon>Agaricomycetidae</taxon>
        <taxon>Agaricales</taxon>
        <taxon>Agaricineae</taxon>
        <taxon>Strophariaceae</taxon>
        <taxon>Psilocybe</taxon>
    </lineage>
</organism>
<proteinExistence type="predicted"/>
<evidence type="ECO:0000256" key="1">
    <source>
        <dbReference type="SAM" id="SignalP"/>
    </source>
</evidence>
<feature type="chain" id="PRO_5019390857" evidence="1">
    <location>
        <begin position="23"/>
        <end position="104"/>
    </location>
</feature>
<accession>A0A409WLE2</accession>
<name>A0A409WLE2_PSICY</name>
<feature type="signal peptide" evidence="1">
    <location>
        <begin position="1"/>
        <end position="22"/>
    </location>
</feature>
<dbReference type="AlphaFoldDB" id="A0A409WLE2"/>
<dbReference type="EMBL" id="NHYD01003377">
    <property type="protein sequence ID" value="PPQ79338.1"/>
    <property type="molecule type" value="Genomic_DNA"/>
</dbReference>
<gene>
    <name evidence="2" type="ORF">CVT25_002568</name>
</gene>
<keyword evidence="3" id="KW-1185">Reference proteome</keyword>
<dbReference type="InParanoid" id="A0A409WLE2"/>
<evidence type="ECO:0000313" key="3">
    <source>
        <dbReference type="Proteomes" id="UP000283269"/>
    </source>
</evidence>
<comment type="caution">
    <text evidence="2">The sequence shown here is derived from an EMBL/GenBank/DDBJ whole genome shotgun (WGS) entry which is preliminary data.</text>
</comment>
<reference evidence="2 3" key="1">
    <citation type="journal article" date="2018" name="Evol. Lett.">
        <title>Horizontal gene cluster transfer increased hallucinogenic mushroom diversity.</title>
        <authorList>
            <person name="Reynolds H.T."/>
            <person name="Vijayakumar V."/>
            <person name="Gluck-Thaler E."/>
            <person name="Korotkin H.B."/>
            <person name="Matheny P.B."/>
            <person name="Slot J.C."/>
        </authorList>
    </citation>
    <scope>NUCLEOTIDE SEQUENCE [LARGE SCALE GENOMIC DNA]</scope>
    <source>
        <strain evidence="2 3">2631</strain>
    </source>
</reference>
<evidence type="ECO:0000313" key="2">
    <source>
        <dbReference type="EMBL" id="PPQ79338.1"/>
    </source>
</evidence>
<keyword evidence="1" id="KW-0732">Signal</keyword>
<dbReference type="Proteomes" id="UP000283269">
    <property type="component" value="Unassembled WGS sequence"/>
</dbReference>